<evidence type="ECO:0000313" key="1">
    <source>
        <dbReference type="EMBL" id="KYP37881.1"/>
    </source>
</evidence>
<accession>A0A151R5M1</accession>
<protein>
    <submittedName>
        <fullName evidence="1">Uncharacterized protein</fullName>
    </submittedName>
</protein>
<dbReference type="Gramene" id="C.cajan_41816.t">
    <property type="protein sequence ID" value="C.cajan_41816.t.cds1"/>
    <property type="gene ID" value="C.cajan_41816"/>
</dbReference>
<proteinExistence type="predicted"/>
<name>A0A151R5M1_CAJCA</name>
<dbReference type="AlphaFoldDB" id="A0A151R5M1"/>
<dbReference type="Proteomes" id="UP000075243">
    <property type="component" value="Unassembled WGS sequence"/>
</dbReference>
<reference evidence="1" key="1">
    <citation type="journal article" date="2012" name="Nat. Biotechnol.">
        <title>Draft genome sequence of pigeonpea (Cajanus cajan), an orphan legume crop of resource-poor farmers.</title>
        <authorList>
            <person name="Varshney R.K."/>
            <person name="Chen W."/>
            <person name="Li Y."/>
            <person name="Bharti A.K."/>
            <person name="Saxena R.K."/>
            <person name="Schlueter J.A."/>
            <person name="Donoghue M.T."/>
            <person name="Azam S."/>
            <person name="Fan G."/>
            <person name="Whaley A.M."/>
            <person name="Farmer A.D."/>
            <person name="Sheridan J."/>
            <person name="Iwata A."/>
            <person name="Tuteja R."/>
            <person name="Penmetsa R.V."/>
            <person name="Wu W."/>
            <person name="Upadhyaya H.D."/>
            <person name="Yang S.P."/>
            <person name="Shah T."/>
            <person name="Saxena K.B."/>
            <person name="Michael T."/>
            <person name="McCombie W.R."/>
            <person name="Yang B."/>
            <person name="Zhang G."/>
            <person name="Yang H."/>
            <person name="Wang J."/>
            <person name="Spillane C."/>
            <person name="Cook D.R."/>
            <person name="May G.D."/>
            <person name="Xu X."/>
            <person name="Jackson S.A."/>
        </authorList>
    </citation>
    <scope>NUCLEOTIDE SEQUENCE [LARGE SCALE GENOMIC DNA]</scope>
</reference>
<evidence type="ECO:0000313" key="2">
    <source>
        <dbReference type="Proteomes" id="UP000075243"/>
    </source>
</evidence>
<dbReference type="OMA" id="EAVWECG"/>
<gene>
    <name evidence="1" type="ORF">KK1_040901</name>
</gene>
<keyword evidence="2" id="KW-1185">Reference proteome</keyword>
<dbReference type="EMBL" id="KQ484058">
    <property type="protein sequence ID" value="KYP37881.1"/>
    <property type="molecule type" value="Genomic_DNA"/>
</dbReference>
<sequence>MNTKFFHLMVKWRSRKNEIKGLFIDDQWVEEPEAVKNNAMSYFENRFQEQTMVRPKLDGAQFKSISSSQNEMLVAVFGEEEIKGAVWDCGSTKCLGPDGFNFKFIKEF</sequence>
<organism evidence="1 2">
    <name type="scientific">Cajanus cajan</name>
    <name type="common">Pigeon pea</name>
    <name type="synonym">Cajanus indicus</name>
    <dbReference type="NCBI Taxonomy" id="3821"/>
    <lineage>
        <taxon>Eukaryota</taxon>
        <taxon>Viridiplantae</taxon>
        <taxon>Streptophyta</taxon>
        <taxon>Embryophyta</taxon>
        <taxon>Tracheophyta</taxon>
        <taxon>Spermatophyta</taxon>
        <taxon>Magnoliopsida</taxon>
        <taxon>eudicotyledons</taxon>
        <taxon>Gunneridae</taxon>
        <taxon>Pentapetalae</taxon>
        <taxon>rosids</taxon>
        <taxon>fabids</taxon>
        <taxon>Fabales</taxon>
        <taxon>Fabaceae</taxon>
        <taxon>Papilionoideae</taxon>
        <taxon>50 kb inversion clade</taxon>
        <taxon>NPAAA clade</taxon>
        <taxon>indigoferoid/millettioid clade</taxon>
        <taxon>Phaseoleae</taxon>
        <taxon>Cajanus</taxon>
    </lineage>
</organism>